<dbReference type="EMBL" id="PDUG01000006">
    <property type="protein sequence ID" value="PIC16523.1"/>
    <property type="molecule type" value="Genomic_DNA"/>
</dbReference>
<sequence length="83" mass="9753">MSFVASVERKRARILVLTQKMLKIARVSYSKLNIIIISIDKNLHFLTKVGHRLDSIWWVRTKCTFFNLEVSRPSIHIISTLRN</sequence>
<proteinExistence type="predicted"/>
<protein>
    <submittedName>
        <fullName evidence="1">Uncharacterized protein</fullName>
    </submittedName>
</protein>
<evidence type="ECO:0000313" key="2">
    <source>
        <dbReference type="Proteomes" id="UP000230233"/>
    </source>
</evidence>
<accession>A0A2G5SNP7</accession>
<dbReference type="AlphaFoldDB" id="A0A2G5SNP7"/>
<organism evidence="1 2">
    <name type="scientific">Caenorhabditis nigoni</name>
    <dbReference type="NCBI Taxonomy" id="1611254"/>
    <lineage>
        <taxon>Eukaryota</taxon>
        <taxon>Metazoa</taxon>
        <taxon>Ecdysozoa</taxon>
        <taxon>Nematoda</taxon>
        <taxon>Chromadorea</taxon>
        <taxon>Rhabditida</taxon>
        <taxon>Rhabditina</taxon>
        <taxon>Rhabditomorpha</taxon>
        <taxon>Rhabditoidea</taxon>
        <taxon>Rhabditidae</taxon>
        <taxon>Peloderinae</taxon>
        <taxon>Caenorhabditis</taxon>
    </lineage>
</organism>
<dbReference type="Proteomes" id="UP000230233">
    <property type="component" value="Chromosome X"/>
</dbReference>
<gene>
    <name evidence="1" type="primary">Cnig_chr_X.g23101</name>
    <name evidence="1" type="ORF">B9Z55_023101</name>
</gene>
<evidence type="ECO:0000313" key="1">
    <source>
        <dbReference type="EMBL" id="PIC16523.1"/>
    </source>
</evidence>
<name>A0A2G5SNP7_9PELO</name>
<keyword evidence="2" id="KW-1185">Reference proteome</keyword>
<reference evidence="2" key="1">
    <citation type="submission" date="2017-10" db="EMBL/GenBank/DDBJ databases">
        <title>Rapid genome shrinkage in a self-fertile nematode reveals novel sperm competition proteins.</title>
        <authorList>
            <person name="Yin D."/>
            <person name="Schwarz E.M."/>
            <person name="Thomas C.G."/>
            <person name="Felde R.L."/>
            <person name="Korf I.F."/>
            <person name="Cutter A.D."/>
            <person name="Schartner C.M."/>
            <person name="Ralston E.J."/>
            <person name="Meyer B.J."/>
            <person name="Haag E.S."/>
        </authorList>
    </citation>
    <scope>NUCLEOTIDE SEQUENCE [LARGE SCALE GENOMIC DNA]</scope>
    <source>
        <strain evidence="2">JU1422</strain>
    </source>
</reference>
<comment type="caution">
    <text evidence="1">The sequence shown here is derived from an EMBL/GenBank/DDBJ whole genome shotgun (WGS) entry which is preliminary data.</text>
</comment>